<feature type="chain" id="PRO_5045287991" description="Lipoprotein" evidence="1">
    <location>
        <begin position="19"/>
        <end position="127"/>
    </location>
</feature>
<evidence type="ECO:0008006" key="4">
    <source>
        <dbReference type="Google" id="ProtNLM"/>
    </source>
</evidence>
<keyword evidence="1" id="KW-0732">Signal</keyword>
<name>A0ABT2NZX8_9GAMM</name>
<evidence type="ECO:0000313" key="2">
    <source>
        <dbReference type="EMBL" id="MCT8985951.1"/>
    </source>
</evidence>
<dbReference type="EMBL" id="JAODOQ010000001">
    <property type="protein sequence ID" value="MCT8985951.1"/>
    <property type="molecule type" value="Genomic_DNA"/>
</dbReference>
<sequence length="127" mass="14676">MKCWTVILLLFFCTSCLAKDKSIEECGIDIHKSFEGKDNNFIELLITVEPIKRQQTCERVETVSVSNYIDSEWVMFPLSKEKSTLSLRFNVKTANKTAIYFMLSHKNGDHLFFDDSNNIKVNLSDLL</sequence>
<dbReference type="RefSeq" id="WP_261732422.1">
    <property type="nucleotide sequence ID" value="NZ_JAODOQ010000001.1"/>
</dbReference>
<comment type="caution">
    <text evidence="2">The sequence shown here is derived from an EMBL/GenBank/DDBJ whole genome shotgun (WGS) entry which is preliminary data.</text>
</comment>
<feature type="signal peptide" evidence="1">
    <location>
        <begin position="1"/>
        <end position="18"/>
    </location>
</feature>
<reference evidence="2" key="1">
    <citation type="submission" date="2022-09" db="EMBL/GenBank/DDBJ databases">
        <title>Shewanella sp. KJ10-1 sp.nov, isolated from marine algae.</title>
        <authorList>
            <person name="Butt M."/>
            <person name="Lee J.K."/>
            <person name="Kim J.M."/>
            <person name="Choi D.G."/>
        </authorList>
    </citation>
    <scope>NUCLEOTIDE SEQUENCE</scope>
    <source>
        <strain evidence="2">KJ10-1</strain>
    </source>
</reference>
<gene>
    <name evidence="2" type="ORF">N4T56_04840</name>
</gene>
<organism evidence="2 3">
    <name type="scientific">Shewanella phaeophyticola</name>
    <dbReference type="NCBI Taxonomy" id="2978345"/>
    <lineage>
        <taxon>Bacteria</taxon>
        <taxon>Pseudomonadati</taxon>
        <taxon>Pseudomonadota</taxon>
        <taxon>Gammaproteobacteria</taxon>
        <taxon>Alteromonadales</taxon>
        <taxon>Shewanellaceae</taxon>
        <taxon>Shewanella</taxon>
    </lineage>
</organism>
<evidence type="ECO:0000313" key="3">
    <source>
        <dbReference type="Proteomes" id="UP001431192"/>
    </source>
</evidence>
<accession>A0ABT2NZX8</accession>
<protein>
    <recommendedName>
        <fullName evidence="4">Lipoprotein</fullName>
    </recommendedName>
</protein>
<evidence type="ECO:0000256" key="1">
    <source>
        <dbReference type="SAM" id="SignalP"/>
    </source>
</evidence>
<keyword evidence="3" id="KW-1185">Reference proteome</keyword>
<dbReference type="Proteomes" id="UP001431192">
    <property type="component" value="Unassembled WGS sequence"/>
</dbReference>
<proteinExistence type="predicted"/>